<dbReference type="Gene3D" id="3.10.250.10">
    <property type="entry name" value="SRCR-like domain"/>
    <property type="match status" value="4"/>
</dbReference>
<comment type="function">
    <text evidence="1">Plays a role in neuronal plasticity and the proteolytic action may subserve structural reorganizations associated with learning and memory operations.</text>
</comment>
<evidence type="ECO:0000256" key="14">
    <source>
        <dbReference type="ARBA" id="ARBA00030576"/>
    </source>
</evidence>
<dbReference type="GO" id="GO:0006508">
    <property type="term" value="P:proteolysis"/>
    <property type="evidence" value="ECO:0007669"/>
    <property type="project" value="UniProtKB-KW"/>
</dbReference>
<evidence type="ECO:0000256" key="17">
    <source>
        <dbReference type="RuleBase" id="RU363034"/>
    </source>
</evidence>
<dbReference type="FunFam" id="3.10.250.10:FF:000001">
    <property type="entry name" value="Lysyl oxidase 4 isoform X1"/>
    <property type="match status" value="1"/>
</dbReference>
<feature type="disulfide bond" evidence="16">
    <location>
        <begin position="600"/>
        <end position="661"/>
    </location>
</feature>
<dbReference type="Pfam" id="PF00530">
    <property type="entry name" value="SRCR"/>
    <property type="match status" value="4"/>
</dbReference>
<evidence type="ECO:0000256" key="3">
    <source>
        <dbReference type="ARBA" id="ARBA00004613"/>
    </source>
</evidence>
<dbReference type="InterPro" id="IPR018114">
    <property type="entry name" value="TRYPSIN_HIS"/>
</dbReference>
<evidence type="ECO:0000256" key="10">
    <source>
        <dbReference type="ARBA" id="ARBA00022989"/>
    </source>
</evidence>
<feature type="domain" description="Peptidase S1" evidence="19">
    <location>
        <begin position="692"/>
        <end position="935"/>
    </location>
</feature>
<dbReference type="FunFam" id="3.10.250.10:FF:000006">
    <property type="entry name" value="neurotrypsin isoform X2"/>
    <property type="match status" value="1"/>
</dbReference>
<accession>A0A2I0U3M8</accession>
<dbReference type="FunFam" id="3.10.250.10:FF:000016">
    <property type="entry name" value="Scavenger receptor cysteine-rich protein type 12"/>
    <property type="match status" value="1"/>
</dbReference>
<dbReference type="SMART" id="SM00020">
    <property type="entry name" value="Tryp_SPc"/>
    <property type="match status" value="1"/>
</dbReference>
<evidence type="ECO:0000256" key="5">
    <source>
        <dbReference type="ARBA" id="ARBA00022525"/>
    </source>
</evidence>
<evidence type="ECO:0000256" key="1">
    <source>
        <dbReference type="ARBA" id="ARBA00002744"/>
    </source>
</evidence>
<evidence type="ECO:0000256" key="12">
    <source>
        <dbReference type="ARBA" id="ARBA00023157"/>
    </source>
</evidence>
<evidence type="ECO:0000256" key="4">
    <source>
        <dbReference type="ARBA" id="ARBA00017669"/>
    </source>
</evidence>
<dbReference type="AlphaFoldDB" id="A0A2I0U3M8"/>
<keyword evidence="7" id="KW-0812">Transmembrane</keyword>
<dbReference type="InterPro" id="IPR001314">
    <property type="entry name" value="Peptidase_S1A"/>
</dbReference>
<dbReference type="SUPFAM" id="SSF56487">
    <property type="entry name" value="SRCR-like"/>
    <property type="match status" value="4"/>
</dbReference>
<dbReference type="PROSITE" id="PS50240">
    <property type="entry name" value="TRYPSIN_DOM"/>
    <property type="match status" value="1"/>
</dbReference>
<dbReference type="InterPro" id="IPR036772">
    <property type="entry name" value="SRCR-like_dom_sf"/>
</dbReference>
<dbReference type="InterPro" id="IPR009003">
    <property type="entry name" value="Peptidase_S1_PA"/>
</dbReference>
<dbReference type="GO" id="GO:0005576">
    <property type="term" value="C:extracellular region"/>
    <property type="evidence" value="ECO:0007669"/>
    <property type="project" value="UniProtKB-SubCell"/>
</dbReference>
<feature type="disulfide bond" evidence="16">
    <location>
        <begin position="409"/>
        <end position="419"/>
    </location>
</feature>
<dbReference type="InterPro" id="IPR000001">
    <property type="entry name" value="Kringle"/>
</dbReference>
<dbReference type="EMBL" id="KZ506238">
    <property type="protein sequence ID" value="PKU40611.1"/>
    <property type="molecule type" value="Genomic_DNA"/>
</dbReference>
<dbReference type="Pfam" id="PF00089">
    <property type="entry name" value="Trypsin"/>
    <property type="match status" value="1"/>
</dbReference>
<reference evidence="22" key="1">
    <citation type="submission" date="2017-11" db="EMBL/GenBank/DDBJ databases">
        <authorList>
            <person name="Lima N.C."/>
            <person name="Parody-Merino A.M."/>
            <person name="Battley P.F."/>
            <person name="Fidler A.E."/>
            <person name="Prosdocimi F."/>
        </authorList>
    </citation>
    <scope>NUCLEOTIDE SEQUENCE [LARGE SCALE GENOMIC DNA]</scope>
</reference>
<dbReference type="Pfam" id="PF00051">
    <property type="entry name" value="Kringle"/>
    <property type="match status" value="1"/>
</dbReference>
<dbReference type="CDD" id="cd00190">
    <property type="entry name" value="Tryp_SPc"/>
    <property type="match status" value="1"/>
</dbReference>
<proteinExistence type="predicted"/>
<keyword evidence="9" id="KW-0677">Repeat</keyword>
<dbReference type="InterPro" id="IPR043504">
    <property type="entry name" value="Peptidase_S1_PA_chymotrypsin"/>
</dbReference>
<dbReference type="Proteomes" id="UP000233556">
    <property type="component" value="Unassembled WGS sequence"/>
</dbReference>
<evidence type="ECO:0000259" key="18">
    <source>
        <dbReference type="PROSITE" id="PS50070"/>
    </source>
</evidence>
<feature type="disulfide bond" evidence="16">
    <location>
        <begin position="485"/>
        <end position="546"/>
    </location>
</feature>
<feature type="disulfide bond" evidence="16">
    <location>
        <begin position="365"/>
        <end position="429"/>
    </location>
</feature>
<evidence type="ECO:0000313" key="21">
    <source>
        <dbReference type="EMBL" id="PKU40611.1"/>
    </source>
</evidence>
<evidence type="ECO:0000256" key="7">
    <source>
        <dbReference type="ARBA" id="ARBA00022692"/>
    </source>
</evidence>
<dbReference type="PROSITE" id="PS50070">
    <property type="entry name" value="KRINGLE_2"/>
    <property type="match status" value="1"/>
</dbReference>
<dbReference type="GO" id="GO:0004252">
    <property type="term" value="F:serine-type endopeptidase activity"/>
    <property type="evidence" value="ECO:0007669"/>
    <property type="project" value="InterPro"/>
</dbReference>
<dbReference type="InterPro" id="IPR013806">
    <property type="entry name" value="Kringle-like"/>
</dbReference>
<dbReference type="Gene3D" id="2.40.10.10">
    <property type="entry name" value="Trypsin-like serine proteases"/>
    <property type="match status" value="1"/>
</dbReference>
<reference evidence="22" key="2">
    <citation type="submission" date="2017-12" db="EMBL/GenBank/DDBJ databases">
        <title>Genome sequence of the Bar-tailed Godwit (Limosa lapponica baueri).</title>
        <authorList>
            <person name="Lima N.C.B."/>
            <person name="Parody-Merino A.M."/>
            <person name="Battley P.F."/>
            <person name="Fidler A.E."/>
            <person name="Prosdocimi F."/>
        </authorList>
    </citation>
    <scope>NUCLEOTIDE SEQUENCE [LARGE SCALE GENOMIC DNA]</scope>
</reference>
<feature type="disulfide bond" evidence="16">
    <location>
        <begin position="631"/>
        <end position="641"/>
    </location>
</feature>
<keyword evidence="10" id="KW-1133">Transmembrane helix</keyword>
<protein>
    <recommendedName>
        <fullName evidence="4">Neurotrypsin</fullName>
    </recommendedName>
    <alternativeName>
        <fullName evidence="14">Serine protease 12</fullName>
    </alternativeName>
</protein>
<organism evidence="21 22">
    <name type="scientific">Limosa lapponica baueri</name>
    <dbReference type="NCBI Taxonomy" id="1758121"/>
    <lineage>
        <taxon>Eukaryota</taxon>
        <taxon>Metazoa</taxon>
        <taxon>Chordata</taxon>
        <taxon>Craniata</taxon>
        <taxon>Vertebrata</taxon>
        <taxon>Euteleostomi</taxon>
        <taxon>Archelosauria</taxon>
        <taxon>Archosauria</taxon>
        <taxon>Dinosauria</taxon>
        <taxon>Saurischia</taxon>
        <taxon>Theropoda</taxon>
        <taxon>Coelurosauria</taxon>
        <taxon>Aves</taxon>
        <taxon>Neognathae</taxon>
        <taxon>Neoaves</taxon>
        <taxon>Charadriiformes</taxon>
        <taxon>Scolopacidae</taxon>
        <taxon>Limosa</taxon>
    </lineage>
</organism>
<keyword evidence="11" id="KW-0472">Membrane</keyword>
<dbReference type="InterPro" id="IPR038178">
    <property type="entry name" value="Kringle_sf"/>
</dbReference>
<dbReference type="FunFam" id="2.40.10.10:FF:000053">
    <property type="entry name" value="Neurotrypsin"/>
    <property type="match status" value="1"/>
</dbReference>
<keyword evidence="22" id="KW-1185">Reference proteome</keyword>
<dbReference type="SMART" id="SM00130">
    <property type="entry name" value="KR"/>
    <property type="match status" value="1"/>
</dbReference>
<evidence type="ECO:0000256" key="6">
    <source>
        <dbReference type="ARBA" id="ARBA00022572"/>
    </source>
</evidence>
<evidence type="ECO:0000256" key="16">
    <source>
        <dbReference type="PROSITE-ProRule" id="PRU00196"/>
    </source>
</evidence>
<evidence type="ECO:0000313" key="22">
    <source>
        <dbReference type="Proteomes" id="UP000233556"/>
    </source>
</evidence>
<keyword evidence="5" id="KW-0964">Secreted</keyword>
<evidence type="ECO:0000256" key="13">
    <source>
        <dbReference type="ARBA" id="ARBA00023180"/>
    </source>
</evidence>
<dbReference type="GO" id="GO:0016020">
    <property type="term" value="C:membrane"/>
    <property type="evidence" value="ECO:0007669"/>
    <property type="project" value="UniProtKB-SubCell"/>
</dbReference>
<feature type="domain" description="Kringle" evidence="18">
    <location>
        <begin position="159"/>
        <end position="235"/>
    </location>
</feature>
<dbReference type="OrthoDB" id="10002959at2759"/>
<dbReference type="PROSITE" id="PS50287">
    <property type="entry name" value="SRCR_2"/>
    <property type="match status" value="4"/>
</dbReference>
<keyword evidence="17" id="KW-0720">Serine protease</keyword>
<evidence type="ECO:0000256" key="8">
    <source>
        <dbReference type="ARBA" id="ARBA00022729"/>
    </source>
</evidence>
<dbReference type="SUPFAM" id="SSF57440">
    <property type="entry name" value="Kringle-like"/>
    <property type="match status" value="1"/>
</dbReference>
<dbReference type="PANTHER" id="PTHR19331:SF22">
    <property type="entry name" value="DELETED IN MALIGNANT BRAIN TUMORS 1 PROTEIN"/>
    <property type="match status" value="1"/>
</dbReference>
<dbReference type="SUPFAM" id="SSF50494">
    <property type="entry name" value="Trypsin-like serine proteases"/>
    <property type="match status" value="1"/>
</dbReference>
<comment type="caution">
    <text evidence="16">Lacks conserved residue(s) required for the propagation of feature annotation.</text>
</comment>
<evidence type="ECO:0000259" key="19">
    <source>
        <dbReference type="PROSITE" id="PS50240"/>
    </source>
</evidence>
<dbReference type="PRINTS" id="PR00722">
    <property type="entry name" value="CHYMOTRYPSIN"/>
</dbReference>
<dbReference type="Gene3D" id="2.40.20.10">
    <property type="entry name" value="Plasminogen Kringle 4"/>
    <property type="match status" value="1"/>
</dbReference>
<feature type="disulfide bond" evidence="16">
    <location>
        <begin position="587"/>
        <end position="651"/>
    </location>
</feature>
<dbReference type="PROSITE" id="PS00420">
    <property type="entry name" value="SRCR_1"/>
    <property type="match status" value="3"/>
</dbReference>
<dbReference type="PROSITE" id="PS00134">
    <property type="entry name" value="TRYPSIN_HIS"/>
    <property type="match status" value="1"/>
</dbReference>
<dbReference type="FunFam" id="3.10.250.10:FF:000005">
    <property type="entry name" value="Neurotrypsin isoform A"/>
    <property type="match status" value="1"/>
</dbReference>
<feature type="disulfide bond" evidence="16">
    <location>
        <begin position="472"/>
        <end position="536"/>
    </location>
</feature>
<dbReference type="InterPro" id="IPR001254">
    <property type="entry name" value="Trypsin_dom"/>
</dbReference>
<dbReference type="InterPro" id="IPR033116">
    <property type="entry name" value="TRYPSIN_SER"/>
</dbReference>
<feature type="disulfide bond" evidence="16">
    <location>
        <begin position="516"/>
        <end position="526"/>
    </location>
</feature>
<feature type="domain" description="SRCR" evidence="20">
    <location>
        <begin position="562"/>
        <end position="662"/>
    </location>
</feature>
<feature type="disulfide bond" evidence="16">
    <location>
        <begin position="378"/>
        <end position="439"/>
    </location>
</feature>
<sequence>MRPPGGRGPLALRPVAKKMAAPVYPPWVTRWVSGQWRQKKRPPVIRPTRPLVLANKVANRREEAGEATCITEMSVMMACWKQNDFNDAACAEEIRLFYDCVAKAEKERKDRNEGTLTPGGNLSSSEVNKLLRRFPQSTRYAFLGSQPNQNHLQSAASSVCGVGPLGYYNGSLAVTEAGAACLNWAEFPDYVQQYPDRGLGDHNHCRNPDGGTTPWCFYRLASGAIGWANCDCNQGAVRLAEDSSVELYYNGLWGTICADHWTDWDASVVCRQLGLSEIGTAGKKSHPGLWPVPLHLQSANCHGDEKALLQCGYREAVSGACNQGSAMVTCVPPEGVGAPLRLVGGKENFEGRVEVYHDGKWGTICDDQWDDRDAEVVCRQLGLSGNPKALSWAHYGQGSGPILLDEVECSGNELSLDQCKKSDWGQQNCDHIEDAGVSCDPFTEGTVRLAGGRSPREGRVEVYYNGDWGTVCDDGWTDLGAQVVCRQLGFSGPATLASEGDYAAGQGFILLDDVACVGTELSLLDCPHSNWGQHDCSHAEDVGVRCSPEGNTVMDGSLGPPVRLVDGESTKEGRVEVFLNGQWGSVCDEGWTDRDATVVCRQLGFRGTAKARAMAYFGEGHGPIHLDNVECSGMEHTLGQCVRPDTGIHSCWHSEDAGVICDYVEEKVQDIKAGPASGVCGMRLLHRRKKRIIGGNKSLRGGWPWQASLRLKGFRRDTRLLCGATLISSCWVVTAAHCFKRFGVDVRRYLLRVGDYHTGVKDEFERELPVERIVLHRNYWAGSNDNDIALVRMRGRDGHCLSFNHHVLPVCLPDRKEKSDINRQACIISGWGDTGKSYSRTLLQGVVPLLPREDCEARYGQKFTNRMICAGNLSEEKRVDSCQGDSGGPLMCQRSNGRWIILGITSWGYGCGRKDSPGVYTKVSKYVPWIKKVTKLK</sequence>
<evidence type="ECO:0000259" key="20">
    <source>
        <dbReference type="PROSITE" id="PS50287"/>
    </source>
</evidence>
<keyword evidence="17" id="KW-0378">Hydrolase</keyword>
<comment type="subcellular location">
    <subcellularLocation>
        <location evidence="2">Membrane</location>
        <topology evidence="2">Single-pass membrane protein</topology>
    </subcellularLocation>
    <subcellularLocation>
        <location evidence="3">Secreted</location>
    </subcellularLocation>
</comment>
<evidence type="ECO:0000256" key="11">
    <source>
        <dbReference type="ARBA" id="ARBA00023136"/>
    </source>
</evidence>
<dbReference type="PRINTS" id="PR00258">
    <property type="entry name" value="SPERACTRCPTR"/>
</dbReference>
<gene>
    <name evidence="21" type="ORF">llap_9091</name>
</gene>
<evidence type="ECO:0000256" key="9">
    <source>
        <dbReference type="ARBA" id="ARBA00022737"/>
    </source>
</evidence>
<feature type="domain" description="SRCR" evidence="20">
    <location>
        <begin position="340"/>
        <end position="440"/>
    </location>
</feature>
<dbReference type="PROSITE" id="PS00135">
    <property type="entry name" value="TRYPSIN_SER"/>
    <property type="match status" value="1"/>
</dbReference>
<evidence type="ECO:0000256" key="2">
    <source>
        <dbReference type="ARBA" id="ARBA00004167"/>
    </source>
</evidence>
<dbReference type="SMART" id="SM00202">
    <property type="entry name" value="SR"/>
    <property type="match status" value="4"/>
</dbReference>
<dbReference type="InterPro" id="IPR001190">
    <property type="entry name" value="SRCR"/>
</dbReference>
<dbReference type="PANTHER" id="PTHR19331">
    <property type="entry name" value="SCAVENGER RECEPTOR DOMAIN-CONTAINING"/>
    <property type="match status" value="1"/>
</dbReference>
<keyword evidence="8" id="KW-0732">Signal</keyword>
<evidence type="ECO:0000256" key="15">
    <source>
        <dbReference type="PROSITE-ProRule" id="PRU00121"/>
    </source>
</evidence>
<name>A0A2I0U3M8_LIMLA</name>
<keyword evidence="6 15" id="KW-0420">Kringle</keyword>
<dbReference type="PRINTS" id="PR00018">
    <property type="entry name" value="KRINGLE"/>
</dbReference>
<feature type="domain" description="SRCR" evidence="20">
    <location>
        <begin position="447"/>
        <end position="547"/>
    </location>
</feature>
<keyword evidence="13" id="KW-0325">Glycoprotein</keyword>
<feature type="disulfide bond" evidence="16">
    <location>
        <begin position="301"/>
        <end position="311"/>
    </location>
</feature>
<keyword evidence="12 16" id="KW-1015">Disulfide bond</keyword>
<feature type="disulfide bond" evidence="16">
    <location>
        <begin position="257"/>
        <end position="321"/>
    </location>
</feature>
<feature type="domain" description="SRCR" evidence="20">
    <location>
        <begin position="218"/>
        <end position="331"/>
    </location>
</feature>
<dbReference type="PROSITE" id="PS51808">
    <property type="entry name" value="CHCH"/>
    <property type="match status" value="1"/>
</dbReference>
<keyword evidence="17" id="KW-0645">Protease</keyword>